<dbReference type="EMBL" id="HBUF01134334">
    <property type="protein sequence ID" value="CAG6644899.1"/>
    <property type="molecule type" value="Transcribed_RNA"/>
</dbReference>
<dbReference type="EMBL" id="HBUF01134333">
    <property type="protein sequence ID" value="CAG6644898.1"/>
    <property type="molecule type" value="Transcribed_RNA"/>
</dbReference>
<accession>A0A8D8W3W6</accession>
<evidence type="ECO:0000256" key="1">
    <source>
        <dbReference type="SAM" id="Phobius"/>
    </source>
</evidence>
<keyword evidence="1" id="KW-0472">Membrane</keyword>
<name>A0A8D8W3W6_9HEMI</name>
<evidence type="ECO:0000313" key="2">
    <source>
        <dbReference type="EMBL" id="CAG6644898.1"/>
    </source>
</evidence>
<keyword evidence="1" id="KW-0812">Transmembrane</keyword>
<feature type="transmembrane region" description="Helical" evidence="1">
    <location>
        <begin position="69"/>
        <end position="94"/>
    </location>
</feature>
<keyword evidence="1" id="KW-1133">Transmembrane helix</keyword>
<reference evidence="2" key="1">
    <citation type="submission" date="2021-05" db="EMBL/GenBank/DDBJ databases">
        <authorList>
            <person name="Alioto T."/>
            <person name="Alioto T."/>
            <person name="Gomez Garrido J."/>
        </authorList>
    </citation>
    <scope>NUCLEOTIDE SEQUENCE</scope>
</reference>
<organism evidence="2">
    <name type="scientific">Cacopsylla melanoneura</name>
    <dbReference type="NCBI Taxonomy" id="428564"/>
    <lineage>
        <taxon>Eukaryota</taxon>
        <taxon>Metazoa</taxon>
        <taxon>Ecdysozoa</taxon>
        <taxon>Arthropoda</taxon>
        <taxon>Hexapoda</taxon>
        <taxon>Insecta</taxon>
        <taxon>Pterygota</taxon>
        <taxon>Neoptera</taxon>
        <taxon>Paraneoptera</taxon>
        <taxon>Hemiptera</taxon>
        <taxon>Sternorrhyncha</taxon>
        <taxon>Psylloidea</taxon>
        <taxon>Psyllidae</taxon>
        <taxon>Psyllinae</taxon>
        <taxon>Cacopsylla</taxon>
    </lineage>
</organism>
<proteinExistence type="predicted"/>
<sequence>MESAARVSAHECFLKLLSVCDYVTESCRIHLFRFISCQKSIYAVHTSYGRRITSVVFFLREIKPSLFVFSFRIVSVTAFSFRIVSITAFSFLAFSGCKTKVDSKNK</sequence>
<dbReference type="AlphaFoldDB" id="A0A8D8W3W6"/>
<protein>
    <submittedName>
        <fullName evidence="2">Uncharacterized protein</fullName>
    </submittedName>
</protein>